<feature type="transmembrane region" description="Helical" evidence="1">
    <location>
        <begin position="21"/>
        <end position="38"/>
    </location>
</feature>
<dbReference type="EMBL" id="JACHMJ010000001">
    <property type="protein sequence ID" value="MBB5844001.1"/>
    <property type="molecule type" value="Genomic_DNA"/>
</dbReference>
<reference evidence="2 3" key="1">
    <citation type="submission" date="2020-08" db="EMBL/GenBank/DDBJ databases">
        <title>Sequencing the genomes of 1000 actinobacteria strains.</title>
        <authorList>
            <person name="Klenk H.-P."/>
        </authorList>
    </citation>
    <scope>NUCLEOTIDE SEQUENCE [LARGE SCALE GENOMIC DNA]</scope>
    <source>
        <strain evidence="2 3">DSM 105784</strain>
    </source>
</reference>
<name>A0A841AQF3_9MICO</name>
<feature type="transmembrane region" description="Helical" evidence="1">
    <location>
        <begin position="81"/>
        <end position="104"/>
    </location>
</feature>
<keyword evidence="1" id="KW-0812">Transmembrane</keyword>
<evidence type="ECO:0000313" key="3">
    <source>
        <dbReference type="Proteomes" id="UP000536685"/>
    </source>
</evidence>
<evidence type="ECO:0000313" key="2">
    <source>
        <dbReference type="EMBL" id="MBB5844001.1"/>
    </source>
</evidence>
<evidence type="ECO:0000256" key="1">
    <source>
        <dbReference type="SAM" id="Phobius"/>
    </source>
</evidence>
<keyword evidence="1" id="KW-1133">Transmembrane helix</keyword>
<dbReference type="RefSeq" id="WP_184237724.1">
    <property type="nucleotide sequence ID" value="NZ_JACHMJ010000001.1"/>
</dbReference>
<protein>
    <submittedName>
        <fullName evidence="2">Uncharacterized protein</fullName>
    </submittedName>
</protein>
<feature type="transmembrane region" description="Helical" evidence="1">
    <location>
        <begin position="50"/>
        <end position="69"/>
    </location>
</feature>
<proteinExistence type="predicted"/>
<keyword evidence="1" id="KW-0472">Membrane</keyword>
<dbReference type="Proteomes" id="UP000536685">
    <property type="component" value="Unassembled WGS sequence"/>
</dbReference>
<sequence length="210" mass="22002">MTNHESQSATHSTARRRWTRAAGWTLIGLGVVISWVWSVELTILGESVNASIAGAATLLLFCAGIVLIWMVSPHHSRRASLAFRTAAIATALGAIVAGVVPIAVVAQTTGTVTAEVDSGTSGAGYRVSGMAVVTSDEYHQTTLDLTVSANDRTTPRLVATVSFDDGTAEVTCANTRQNWTHDVSTVTLACDSFTPIASLETVSGIAVDER</sequence>
<organism evidence="2 3">
    <name type="scientific">Conyzicola lurida</name>
    <dbReference type="NCBI Taxonomy" id="1172621"/>
    <lineage>
        <taxon>Bacteria</taxon>
        <taxon>Bacillati</taxon>
        <taxon>Actinomycetota</taxon>
        <taxon>Actinomycetes</taxon>
        <taxon>Micrococcales</taxon>
        <taxon>Microbacteriaceae</taxon>
        <taxon>Conyzicola</taxon>
    </lineage>
</organism>
<accession>A0A841AQF3</accession>
<dbReference type="AlphaFoldDB" id="A0A841AQF3"/>
<gene>
    <name evidence="2" type="ORF">HD599_002324</name>
</gene>
<comment type="caution">
    <text evidence="2">The sequence shown here is derived from an EMBL/GenBank/DDBJ whole genome shotgun (WGS) entry which is preliminary data.</text>
</comment>
<keyword evidence="3" id="KW-1185">Reference proteome</keyword>